<dbReference type="Gene3D" id="3.90.190.20">
    <property type="entry name" value="Mur ligase, C-terminal domain"/>
    <property type="match status" value="1"/>
</dbReference>
<organism evidence="11 12">
    <name type="scientific">Candidatus Cryosericum terrychapinii</name>
    <dbReference type="NCBI Taxonomy" id="2290919"/>
    <lineage>
        <taxon>Bacteria</taxon>
        <taxon>Pseudomonadati</taxon>
        <taxon>Caldisericota/Cryosericota group</taxon>
        <taxon>Candidatus Cryosericota</taxon>
        <taxon>Candidatus Cryosericia</taxon>
        <taxon>Candidatus Cryosericales</taxon>
        <taxon>Candidatus Cryosericaceae</taxon>
        <taxon>Candidatus Cryosericum</taxon>
    </lineage>
</organism>
<keyword evidence="7 8" id="KW-0133">Cell shape</keyword>
<dbReference type="GO" id="GO:0009252">
    <property type="term" value="P:peptidoglycan biosynthetic process"/>
    <property type="evidence" value="ECO:0007669"/>
    <property type="project" value="UniProtKB-UniRule"/>
</dbReference>
<dbReference type="InterPro" id="IPR013221">
    <property type="entry name" value="Mur_ligase_cen"/>
</dbReference>
<dbReference type="GO" id="GO:0005524">
    <property type="term" value="F:ATP binding"/>
    <property type="evidence" value="ECO:0007669"/>
    <property type="project" value="UniProtKB-UniRule"/>
</dbReference>
<dbReference type="UniPathway" id="UPA00219"/>
<comment type="subcellular location">
    <subcellularLocation>
        <location evidence="1 7 8">Cytoplasm</location>
    </subcellularLocation>
</comment>
<evidence type="ECO:0000256" key="2">
    <source>
        <dbReference type="ARBA" id="ARBA00004752"/>
    </source>
</evidence>
<dbReference type="PANTHER" id="PTHR43692:SF1">
    <property type="entry name" value="UDP-N-ACETYLMURAMOYLALANINE--D-GLUTAMATE LIGASE"/>
    <property type="match status" value="1"/>
</dbReference>
<evidence type="ECO:0000256" key="1">
    <source>
        <dbReference type="ARBA" id="ARBA00004496"/>
    </source>
</evidence>
<dbReference type="GO" id="GO:0051301">
    <property type="term" value="P:cell division"/>
    <property type="evidence" value="ECO:0007669"/>
    <property type="project" value="UniProtKB-KW"/>
</dbReference>
<dbReference type="EC" id="6.3.2.9" evidence="7 8"/>
<feature type="binding site" evidence="7">
    <location>
        <begin position="116"/>
        <end position="122"/>
    </location>
    <ligand>
        <name>ATP</name>
        <dbReference type="ChEBI" id="CHEBI:30616"/>
    </ligand>
</feature>
<dbReference type="PANTHER" id="PTHR43692">
    <property type="entry name" value="UDP-N-ACETYLMURAMOYLALANINE--D-GLUTAMATE LIGASE"/>
    <property type="match status" value="1"/>
</dbReference>
<evidence type="ECO:0000313" key="12">
    <source>
        <dbReference type="Proteomes" id="UP000266328"/>
    </source>
</evidence>
<keyword evidence="5 7" id="KW-0547">Nucleotide-binding</keyword>
<dbReference type="OrthoDB" id="9809796at2"/>
<comment type="catalytic activity">
    <reaction evidence="7 8">
        <text>UDP-N-acetyl-alpha-D-muramoyl-L-alanine + D-glutamate + ATP = UDP-N-acetyl-alpha-D-muramoyl-L-alanyl-D-glutamate + ADP + phosphate + H(+)</text>
        <dbReference type="Rhea" id="RHEA:16429"/>
        <dbReference type="ChEBI" id="CHEBI:15378"/>
        <dbReference type="ChEBI" id="CHEBI:29986"/>
        <dbReference type="ChEBI" id="CHEBI:30616"/>
        <dbReference type="ChEBI" id="CHEBI:43474"/>
        <dbReference type="ChEBI" id="CHEBI:83898"/>
        <dbReference type="ChEBI" id="CHEBI:83900"/>
        <dbReference type="ChEBI" id="CHEBI:456216"/>
        <dbReference type="EC" id="6.3.2.9"/>
    </reaction>
</comment>
<dbReference type="GO" id="GO:0008764">
    <property type="term" value="F:UDP-N-acetylmuramoylalanine-D-glutamate ligase activity"/>
    <property type="evidence" value="ECO:0007669"/>
    <property type="project" value="UniProtKB-UniRule"/>
</dbReference>
<dbReference type="SUPFAM" id="SSF51984">
    <property type="entry name" value="MurCD N-terminal domain"/>
    <property type="match status" value="1"/>
</dbReference>
<keyword evidence="7 8" id="KW-0573">Peptidoglycan synthesis</keyword>
<sequence length="459" mass="49300">MIPFNSAFVVGALPSGLYAALYLHDHGVDVFVSEFKQRSAEEEFEHAVRLLQQVGVPFEFGQNTASIMAAYDVVIVSPGVPPEAPIVLVAAQMGKLIVGETEIAAYAGLSVLAVTGSNGKSTTTALLGEIVAEAYPDAVTGGNLGTPVSQLLVEHPLAGPAVLEVSCFQLETIHTFHPRVAIFSNLVPNHLDRYGTMERYFATKKRLFENMTVDDAVVLNWDDPALRALGPMLSPSTFYFGLGDGVFSGAHVVDGGIVFKDTTRTVELFRETDLRIRGRHNVANAMSAALAAFLYGISPDAIRRAVESFNGLPHRLEHVGTADGVMFVNDSKATTPESVMTAADAMTGPYVVILGGSSKGVSFDKMAWHLTEDRNLVSAIVMGATAPAIEDSLRKAGMEEIVRVESLEEAVSKGIHLLSAGGTLLLSPACASFDMFRDFEQRGNRFREIVQGRRGVVTR</sequence>
<evidence type="ECO:0000256" key="3">
    <source>
        <dbReference type="ARBA" id="ARBA00022490"/>
    </source>
</evidence>
<dbReference type="HAMAP" id="MF_00639">
    <property type="entry name" value="MurD"/>
    <property type="match status" value="1"/>
</dbReference>
<dbReference type="Pfam" id="PF08245">
    <property type="entry name" value="Mur_ligase_M"/>
    <property type="match status" value="1"/>
</dbReference>
<keyword evidence="4 7" id="KW-0436">Ligase</keyword>
<accession>A0A398CXZ7</accession>
<name>A0A398CXZ7_9BACT</name>
<dbReference type="InterPro" id="IPR036615">
    <property type="entry name" value="Mur_ligase_C_dom_sf"/>
</dbReference>
<dbReference type="InterPro" id="IPR005762">
    <property type="entry name" value="MurD"/>
</dbReference>
<keyword evidence="7 8" id="KW-0131">Cell cycle</keyword>
<evidence type="ECO:0000256" key="5">
    <source>
        <dbReference type="ARBA" id="ARBA00022741"/>
    </source>
</evidence>
<dbReference type="Gene3D" id="3.40.1190.10">
    <property type="entry name" value="Mur-like, catalytic domain"/>
    <property type="match status" value="1"/>
</dbReference>
<reference evidence="11 12" key="1">
    <citation type="submission" date="2018-09" db="EMBL/GenBank/DDBJ databases">
        <title>Discovery and Ecogenomic Context for Candidatus Cryosericales, a Global Caldiserica Order Active in Thawing Permafrost.</title>
        <authorList>
            <person name="Martinez M.A."/>
            <person name="Woodcroft B.J."/>
            <person name="Ignacio Espinoza J.C."/>
            <person name="Zayed A."/>
            <person name="Singleton C.M."/>
            <person name="Boyd J."/>
            <person name="Li Y.-F."/>
            <person name="Purvine S."/>
            <person name="Maughan H."/>
            <person name="Hodgkins S.B."/>
            <person name="Anderson D."/>
            <person name="Sederholm M."/>
            <person name="Temperton B."/>
            <person name="Saleska S.R."/>
            <person name="Tyson G.W."/>
            <person name="Rich V.I."/>
        </authorList>
    </citation>
    <scope>NUCLEOTIDE SEQUENCE [LARGE SCALE GENOMIC DNA]</scope>
    <source>
        <strain evidence="11 12">SMC7</strain>
    </source>
</reference>
<dbReference type="GO" id="GO:0008360">
    <property type="term" value="P:regulation of cell shape"/>
    <property type="evidence" value="ECO:0007669"/>
    <property type="project" value="UniProtKB-KW"/>
</dbReference>
<evidence type="ECO:0000313" key="11">
    <source>
        <dbReference type="EMBL" id="RIE06119.1"/>
    </source>
</evidence>
<comment type="function">
    <text evidence="7 8">Cell wall formation. Catalyzes the addition of glutamate to the nucleotide precursor UDP-N-acetylmuramoyl-L-alanine (UMA).</text>
</comment>
<evidence type="ECO:0000259" key="10">
    <source>
        <dbReference type="Pfam" id="PF08245"/>
    </source>
</evidence>
<evidence type="ECO:0000256" key="8">
    <source>
        <dbReference type="RuleBase" id="RU003664"/>
    </source>
</evidence>
<keyword evidence="3 7" id="KW-0963">Cytoplasm</keyword>
<dbReference type="InterPro" id="IPR004101">
    <property type="entry name" value="Mur_ligase_C"/>
</dbReference>
<protein>
    <recommendedName>
        <fullName evidence="7 8">UDP-N-acetylmuramoylalanine--D-glutamate ligase</fullName>
        <ecNumber evidence="7 8">6.3.2.9</ecNumber>
    </recommendedName>
    <alternativeName>
        <fullName evidence="7">D-glutamic acid-adding enzyme</fullName>
    </alternativeName>
    <alternativeName>
        <fullName evidence="7">UDP-N-acetylmuramoyl-L-alanyl-D-glutamate synthetase</fullName>
    </alternativeName>
</protein>
<evidence type="ECO:0000259" key="9">
    <source>
        <dbReference type="Pfam" id="PF02875"/>
    </source>
</evidence>
<feature type="domain" description="Mur ligase central" evidence="10">
    <location>
        <begin position="114"/>
        <end position="292"/>
    </location>
</feature>
<keyword evidence="7 8" id="KW-0961">Cell wall biogenesis/degradation</keyword>
<dbReference type="RefSeq" id="WP_119089105.1">
    <property type="nucleotide sequence ID" value="NZ_QXIS01000024.1"/>
</dbReference>
<dbReference type="GO" id="GO:0005737">
    <property type="term" value="C:cytoplasm"/>
    <property type="evidence" value="ECO:0007669"/>
    <property type="project" value="UniProtKB-SubCell"/>
</dbReference>
<dbReference type="Pfam" id="PF21799">
    <property type="entry name" value="MurD-like_N"/>
    <property type="match status" value="1"/>
</dbReference>
<proteinExistence type="inferred from homology"/>
<keyword evidence="12" id="KW-1185">Reference proteome</keyword>
<evidence type="ECO:0000256" key="4">
    <source>
        <dbReference type="ARBA" id="ARBA00022598"/>
    </source>
</evidence>
<dbReference type="AlphaFoldDB" id="A0A398CXZ7"/>
<evidence type="ECO:0000256" key="7">
    <source>
        <dbReference type="HAMAP-Rule" id="MF_00639"/>
    </source>
</evidence>
<dbReference type="SUPFAM" id="SSF53623">
    <property type="entry name" value="MurD-like peptide ligases, catalytic domain"/>
    <property type="match status" value="1"/>
</dbReference>
<dbReference type="SUPFAM" id="SSF53244">
    <property type="entry name" value="MurD-like peptide ligases, peptide-binding domain"/>
    <property type="match status" value="1"/>
</dbReference>
<dbReference type="InterPro" id="IPR036565">
    <property type="entry name" value="Mur-like_cat_sf"/>
</dbReference>
<comment type="similarity">
    <text evidence="7">Belongs to the MurCDEF family.</text>
</comment>
<dbReference type="Gene3D" id="3.40.50.720">
    <property type="entry name" value="NAD(P)-binding Rossmann-like Domain"/>
    <property type="match status" value="1"/>
</dbReference>
<comment type="pathway">
    <text evidence="2 7 8">Cell wall biogenesis; peptidoglycan biosynthesis.</text>
</comment>
<feature type="domain" description="Mur ligase C-terminal" evidence="9">
    <location>
        <begin position="314"/>
        <end position="430"/>
    </location>
</feature>
<keyword evidence="6 7" id="KW-0067">ATP-binding</keyword>
<gene>
    <name evidence="7 11" type="primary">murD</name>
    <name evidence="11" type="ORF">SMC7_04230</name>
</gene>
<evidence type="ECO:0000256" key="6">
    <source>
        <dbReference type="ARBA" id="ARBA00022840"/>
    </source>
</evidence>
<keyword evidence="7 8" id="KW-0132">Cell division</keyword>
<dbReference type="Proteomes" id="UP000266328">
    <property type="component" value="Unassembled WGS sequence"/>
</dbReference>
<dbReference type="Pfam" id="PF02875">
    <property type="entry name" value="Mur_ligase_C"/>
    <property type="match status" value="1"/>
</dbReference>
<dbReference type="EMBL" id="QXIS01000024">
    <property type="protein sequence ID" value="RIE06119.1"/>
    <property type="molecule type" value="Genomic_DNA"/>
</dbReference>
<dbReference type="NCBIfam" id="TIGR01087">
    <property type="entry name" value="murD"/>
    <property type="match status" value="1"/>
</dbReference>
<comment type="caution">
    <text evidence="11">The sequence shown here is derived from an EMBL/GenBank/DDBJ whole genome shotgun (WGS) entry which is preliminary data.</text>
</comment>
<dbReference type="GO" id="GO:0071555">
    <property type="term" value="P:cell wall organization"/>
    <property type="evidence" value="ECO:0007669"/>
    <property type="project" value="UniProtKB-KW"/>
</dbReference>